<dbReference type="EMBL" id="ABVR01000039">
    <property type="protein sequence ID" value="EEG90123.1"/>
    <property type="molecule type" value="Genomic_DNA"/>
</dbReference>
<protein>
    <submittedName>
        <fullName evidence="2">TrkA C-terminal domain protein</fullName>
    </submittedName>
</protein>
<dbReference type="GO" id="GO:0008324">
    <property type="term" value="F:monoatomic cation transmembrane transporter activity"/>
    <property type="evidence" value="ECO:0007669"/>
    <property type="project" value="InterPro"/>
</dbReference>
<evidence type="ECO:0000313" key="2">
    <source>
        <dbReference type="EMBL" id="EEG90123.1"/>
    </source>
</evidence>
<evidence type="ECO:0000313" key="3">
    <source>
        <dbReference type="Proteomes" id="UP000003793"/>
    </source>
</evidence>
<evidence type="ECO:0000259" key="1">
    <source>
        <dbReference type="PROSITE" id="PS51202"/>
    </source>
</evidence>
<name>C0B886_9FIRM</name>
<accession>C0B886</accession>
<reference evidence="2 3" key="2">
    <citation type="submission" date="2009-03" db="EMBL/GenBank/DDBJ databases">
        <title>Draft genome sequence of Coprococcus comes (ATCC 27758).</title>
        <authorList>
            <person name="Sudarsanam P."/>
            <person name="Ley R."/>
            <person name="Guruge J."/>
            <person name="Turnbaugh P.J."/>
            <person name="Mahowald M."/>
            <person name="Liep D."/>
            <person name="Gordon J."/>
        </authorList>
    </citation>
    <scope>NUCLEOTIDE SEQUENCE [LARGE SCALE GENOMIC DNA]</scope>
    <source>
        <strain evidence="2 3">ATCC 27758</strain>
    </source>
</reference>
<dbReference type="Gene3D" id="3.30.70.1450">
    <property type="entry name" value="Regulator of K+ conductance, C-terminal domain"/>
    <property type="match status" value="1"/>
</dbReference>
<sequence length="99" mass="11223">MSYVRARQNSLKNVNVESMYQLVGGRVEALEFIIKEKTEYTDIPFKDLELKPNNLIACIGRKRQIIIPDGDESIQVGDSVVIVTTQKKVKDITDILAEQ</sequence>
<dbReference type="PROSITE" id="PS51202">
    <property type="entry name" value="RCK_C"/>
    <property type="match status" value="1"/>
</dbReference>
<feature type="domain" description="RCK C-terminal" evidence="1">
    <location>
        <begin position="17"/>
        <end position="98"/>
    </location>
</feature>
<proteinExistence type="predicted"/>
<dbReference type="Proteomes" id="UP000003793">
    <property type="component" value="Unassembled WGS sequence"/>
</dbReference>
<reference evidence="2 3" key="1">
    <citation type="submission" date="2009-02" db="EMBL/GenBank/DDBJ databases">
        <authorList>
            <person name="Fulton L."/>
            <person name="Clifton S."/>
            <person name="Fulton B."/>
            <person name="Xu J."/>
            <person name="Minx P."/>
            <person name="Pepin K.H."/>
            <person name="Johnson M."/>
            <person name="Bhonagiri V."/>
            <person name="Nash W.E."/>
            <person name="Mardis E.R."/>
            <person name="Wilson R.K."/>
        </authorList>
    </citation>
    <scope>NUCLEOTIDE SEQUENCE [LARGE SCALE GENOMIC DNA]</scope>
    <source>
        <strain evidence="2 3">ATCC 27758</strain>
    </source>
</reference>
<gene>
    <name evidence="2" type="ORF">COPCOM_01360</name>
</gene>
<dbReference type="Pfam" id="PF02080">
    <property type="entry name" value="TrkA_C"/>
    <property type="match status" value="1"/>
</dbReference>
<organism evidence="2 3">
    <name type="scientific">Coprococcus comes ATCC 27758</name>
    <dbReference type="NCBI Taxonomy" id="470146"/>
    <lineage>
        <taxon>Bacteria</taxon>
        <taxon>Bacillati</taxon>
        <taxon>Bacillota</taxon>
        <taxon>Clostridia</taxon>
        <taxon>Lachnospirales</taxon>
        <taxon>Lachnospiraceae</taxon>
        <taxon>Coprococcus</taxon>
    </lineage>
</organism>
<dbReference type="AlphaFoldDB" id="C0B886"/>
<dbReference type="SUPFAM" id="SSF116726">
    <property type="entry name" value="TrkA C-terminal domain-like"/>
    <property type="match status" value="1"/>
</dbReference>
<dbReference type="GO" id="GO:0006813">
    <property type="term" value="P:potassium ion transport"/>
    <property type="evidence" value="ECO:0007669"/>
    <property type="project" value="InterPro"/>
</dbReference>
<comment type="caution">
    <text evidence="2">The sequence shown here is derived from an EMBL/GenBank/DDBJ whole genome shotgun (WGS) entry which is preliminary data.</text>
</comment>
<dbReference type="HOGENOM" id="CLU_2315473_0_0_9"/>
<dbReference type="InterPro" id="IPR036721">
    <property type="entry name" value="RCK_C_sf"/>
</dbReference>
<dbReference type="InterPro" id="IPR006037">
    <property type="entry name" value="RCK_C"/>
</dbReference>